<proteinExistence type="predicted"/>
<organism evidence="1 2">
    <name type="scientific">Staurois parvus</name>
    <dbReference type="NCBI Taxonomy" id="386267"/>
    <lineage>
        <taxon>Eukaryota</taxon>
        <taxon>Metazoa</taxon>
        <taxon>Chordata</taxon>
        <taxon>Craniata</taxon>
        <taxon>Vertebrata</taxon>
        <taxon>Euteleostomi</taxon>
        <taxon>Amphibia</taxon>
        <taxon>Batrachia</taxon>
        <taxon>Anura</taxon>
        <taxon>Neobatrachia</taxon>
        <taxon>Ranoidea</taxon>
        <taxon>Ranidae</taxon>
        <taxon>Staurois</taxon>
    </lineage>
</organism>
<reference evidence="1" key="1">
    <citation type="submission" date="2023-05" db="EMBL/GenBank/DDBJ databases">
        <authorList>
            <person name="Stuckert A."/>
        </authorList>
    </citation>
    <scope>NUCLEOTIDE SEQUENCE</scope>
</reference>
<sequence length="66" mass="7709">AWVRRPQEGRLLGRRHRDIRLSDSYRFLRLDNGHRSIRLNDGHRSIRLDRIIRMGSGAPAPDHQAG</sequence>
<comment type="caution">
    <text evidence="1">The sequence shown here is derived from an EMBL/GenBank/DDBJ whole genome shotgun (WGS) entry which is preliminary data.</text>
</comment>
<evidence type="ECO:0000313" key="2">
    <source>
        <dbReference type="Proteomes" id="UP001162483"/>
    </source>
</evidence>
<protein>
    <submittedName>
        <fullName evidence="1">Uncharacterized protein</fullName>
    </submittedName>
</protein>
<dbReference type="EMBL" id="CATNWA010017816">
    <property type="protein sequence ID" value="CAI9603272.1"/>
    <property type="molecule type" value="Genomic_DNA"/>
</dbReference>
<keyword evidence="2" id="KW-1185">Reference proteome</keyword>
<feature type="non-terminal residue" evidence="1">
    <location>
        <position position="1"/>
    </location>
</feature>
<dbReference type="Proteomes" id="UP001162483">
    <property type="component" value="Unassembled WGS sequence"/>
</dbReference>
<name>A0ABN9G315_9NEOB</name>
<evidence type="ECO:0000313" key="1">
    <source>
        <dbReference type="EMBL" id="CAI9603272.1"/>
    </source>
</evidence>
<accession>A0ABN9G315</accession>
<gene>
    <name evidence="1" type="ORF">SPARVUS_LOCUS13285072</name>
</gene>